<name>X0SZZ3_9ZZZZ</name>
<proteinExistence type="predicted"/>
<accession>X0SZZ3</accession>
<protein>
    <submittedName>
        <fullName evidence="1">Uncharacterized protein</fullName>
    </submittedName>
</protein>
<sequence length="61" mass="6768">MAVQFGVATTPGSYGFIQNFTRNETSDLGEARDENGDVAAFNVYNERFECTFEYVFDGTAP</sequence>
<organism evidence="1">
    <name type="scientific">marine sediment metagenome</name>
    <dbReference type="NCBI Taxonomy" id="412755"/>
    <lineage>
        <taxon>unclassified sequences</taxon>
        <taxon>metagenomes</taxon>
        <taxon>ecological metagenomes</taxon>
    </lineage>
</organism>
<dbReference type="EMBL" id="BARS01009064">
    <property type="protein sequence ID" value="GAF69385.1"/>
    <property type="molecule type" value="Genomic_DNA"/>
</dbReference>
<evidence type="ECO:0000313" key="1">
    <source>
        <dbReference type="EMBL" id="GAF69385.1"/>
    </source>
</evidence>
<gene>
    <name evidence="1" type="ORF">S01H1_17130</name>
</gene>
<reference evidence="1" key="1">
    <citation type="journal article" date="2014" name="Front. Microbiol.">
        <title>High frequency of phylogenetically diverse reductive dehalogenase-homologous genes in deep subseafloor sedimentary metagenomes.</title>
        <authorList>
            <person name="Kawai M."/>
            <person name="Futagami T."/>
            <person name="Toyoda A."/>
            <person name="Takaki Y."/>
            <person name="Nishi S."/>
            <person name="Hori S."/>
            <person name="Arai W."/>
            <person name="Tsubouchi T."/>
            <person name="Morono Y."/>
            <person name="Uchiyama I."/>
            <person name="Ito T."/>
            <person name="Fujiyama A."/>
            <person name="Inagaki F."/>
            <person name="Takami H."/>
        </authorList>
    </citation>
    <scope>NUCLEOTIDE SEQUENCE</scope>
    <source>
        <strain evidence="1">Expedition CK06-06</strain>
    </source>
</reference>
<dbReference type="AlphaFoldDB" id="X0SZZ3"/>
<comment type="caution">
    <text evidence="1">The sequence shown here is derived from an EMBL/GenBank/DDBJ whole genome shotgun (WGS) entry which is preliminary data.</text>
</comment>
<feature type="non-terminal residue" evidence="1">
    <location>
        <position position="61"/>
    </location>
</feature>